<feature type="compositionally biased region" description="Low complexity" evidence="1">
    <location>
        <begin position="123"/>
        <end position="137"/>
    </location>
</feature>
<accession>A0A368G5H9</accession>
<feature type="region of interest" description="Disordered" evidence="1">
    <location>
        <begin position="111"/>
        <end position="178"/>
    </location>
</feature>
<dbReference type="Proteomes" id="UP000252519">
    <property type="component" value="Unassembled WGS sequence"/>
</dbReference>
<protein>
    <submittedName>
        <fullName evidence="2">Uncharacterized protein</fullName>
    </submittedName>
</protein>
<evidence type="ECO:0000313" key="3">
    <source>
        <dbReference type="Proteomes" id="UP000252519"/>
    </source>
</evidence>
<gene>
    <name evidence="2" type="ORF">ANCCAN_15525</name>
</gene>
<organism evidence="2 3">
    <name type="scientific">Ancylostoma caninum</name>
    <name type="common">Dog hookworm</name>
    <dbReference type="NCBI Taxonomy" id="29170"/>
    <lineage>
        <taxon>Eukaryota</taxon>
        <taxon>Metazoa</taxon>
        <taxon>Ecdysozoa</taxon>
        <taxon>Nematoda</taxon>
        <taxon>Chromadorea</taxon>
        <taxon>Rhabditida</taxon>
        <taxon>Rhabditina</taxon>
        <taxon>Rhabditomorpha</taxon>
        <taxon>Strongyloidea</taxon>
        <taxon>Ancylostomatidae</taxon>
        <taxon>Ancylostomatinae</taxon>
        <taxon>Ancylostoma</taxon>
    </lineage>
</organism>
<reference evidence="2 3" key="1">
    <citation type="submission" date="2014-10" db="EMBL/GenBank/DDBJ databases">
        <title>Draft genome of the hookworm Ancylostoma caninum.</title>
        <authorList>
            <person name="Mitreva M."/>
        </authorList>
    </citation>
    <scope>NUCLEOTIDE SEQUENCE [LARGE SCALE GENOMIC DNA]</scope>
    <source>
        <strain evidence="2 3">Baltimore</strain>
    </source>
</reference>
<name>A0A368G5H9_ANCCA</name>
<comment type="caution">
    <text evidence="2">The sequence shown here is derived from an EMBL/GenBank/DDBJ whole genome shotgun (WGS) entry which is preliminary data.</text>
</comment>
<proteinExistence type="predicted"/>
<keyword evidence="3" id="KW-1185">Reference proteome</keyword>
<sequence length="215" mass="23848">MDIVVRKDRQAALDVLHNIWCYKEVESLHLEGCSLSDGDIAEVAFEAPSVRKEDVLRCMFPLLERLNNAPMEKHWTEEGDVPSDIVGHITYLVYFADLQGFGCDAMYPSPPKKRGRSLREIQGPASSSASSDDGSAPPSQPIDVLPSHSHQAPLKPLNTRPRDAHSQRRPTQSSSKFGTFREQVDTLFADKTISVLELGQVVSHHDAGAQYNVKL</sequence>
<dbReference type="AlphaFoldDB" id="A0A368G5H9"/>
<evidence type="ECO:0000256" key="1">
    <source>
        <dbReference type="SAM" id="MobiDB-lite"/>
    </source>
</evidence>
<evidence type="ECO:0000313" key="2">
    <source>
        <dbReference type="EMBL" id="RCN38559.1"/>
    </source>
</evidence>
<dbReference type="EMBL" id="JOJR01000390">
    <property type="protein sequence ID" value="RCN38559.1"/>
    <property type="molecule type" value="Genomic_DNA"/>
</dbReference>